<dbReference type="GO" id="GO:0005886">
    <property type="term" value="C:plasma membrane"/>
    <property type="evidence" value="ECO:0007669"/>
    <property type="project" value="TreeGrafter"/>
</dbReference>
<accession>A0A7K4RV39</accession>
<sequence length="121" mass="13790">VPSPMQTVVTSENFKTILHWQYPSMPETPRFIVEIKPYNPGHYEIVSTCVNISSHSCDLSREIDKPVDSYWFQVKAVIGSQQSEYVETDEFILRKHGKIGPPKLSLSRDGNKIAVDIYHPA</sequence>
<feature type="domain" description="Fibronectin type-III" evidence="1">
    <location>
        <begin position="1"/>
        <end position="84"/>
    </location>
</feature>
<dbReference type="FunFam" id="2.60.40.10:FF:001425">
    <property type="entry name" value="Interferon gamma receptor 1"/>
    <property type="match status" value="1"/>
</dbReference>
<dbReference type="InterPro" id="IPR013783">
    <property type="entry name" value="Ig-like_fold"/>
</dbReference>
<dbReference type="OrthoDB" id="9946382at2759"/>
<dbReference type="PANTHER" id="PTHR20859:SF5">
    <property type="entry name" value="INTERFERON GAMMA RECEPTOR 1"/>
    <property type="match status" value="1"/>
</dbReference>
<proteinExistence type="predicted"/>
<organism evidence="2 3">
    <name type="scientific">Columbina picui</name>
    <name type="common">Picui ground-dove</name>
    <dbReference type="NCBI Taxonomy" id="115618"/>
    <lineage>
        <taxon>Eukaryota</taxon>
        <taxon>Metazoa</taxon>
        <taxon>Chordata</taxon>
        <taxon>Craniata</taxon>
        <taxon>Vertebrata</taxon>
        <taxon>Euteleostomi</taxon>
        <taxon>Archelosauria</taxon>
        <taxon>Archosauria</taxon>
        <taxon>Dinosauria</taxon>
        <taxon>Saurischia</taxon>
        <taxon>Theropoda</taxon>
        <taxon>Coelurosauria</taxon>
        <taxon>Aves</taxon>
        <taxon>Neognathae</taxon>
        <taxon>Neoaves</taxon>
        <taxon>Columbimorphae</taxon>
        <taxon>Columbiformes</taxon>
        <taxon>Columbidae</taxon>
        <taxon>Columbina</taxon>
    </lineage>
</organism>
<feature type="non-terminal residue" evidence="2">
    <location>
        <position position="1"/>
    </location>
</feature>
<dbReference type="Proteomes" id="UP000530263">
    <property type="component" value="Unassembled WGS sequence"/>
</dbReference>
<dbReference type="Gene3D" id="2.60.40.10">
    <property type="entry name" value="Immunoglobulins"/>
    <property type="match status" value="2"/>
</dbReference>
<dbReference type="AlphaFoldDB" id="A0A7K4RV39"/>
<dbReference type="GO" id="GO:0004896">
    <property type="term" value="F:cytokine receptor activity"/>
    <property type="evidence" value="ECO:0007669"/>
    <property type="project" value="TreeGrafter"/>
</dbReference>
<feature type="non-terminal residue" evidence="2">
    <location>
        <position position="121"/>
    </location>
</feature>
<comment type="caution">
    <text evidence="2">The sequence shown here is derived from an EMBL/GenBank/DDBJ whole genome shotgun (WGS) entry which is preliminary data.</text>
</comment>
<dbReference type="Pfam" id="PF01108">
    <property type="entry name" value="Tissue_fac"/>
    <property type="match status" value="1"/>
</dbReference>
<dbReference type="InterPro" id="IPR003961">
    <property type="entry name" value="FN3_dom"/>
</dbReference>
<dbReference type="PANTHER" id="PTHR20859">
    <property type="entry name" value="INTERFERON/INTERLEUKIN RECEPTOR"/>
    <property type="match status" value="1"/>
</dbReference>
<keyword evidence="3" id="KW-1185">Reference proteome</keyword>
<evidence type="ECO:0000313" key="3">
    <source>
        <dbReference type="Proteomes" id="UP000530263"/>
    </source>
</evidence>
<reference evidence="2 3" key="1">
    <citation type="submission" date="2019-09" db="EMBL/GenBank/DDBJ databases">
        <title>Bird 10,000 Genomes (B10K) Project - Family phase.</title>
        <authorList>
            <person name="Zhang G."/>
        </authorList>
    </citation>
    <scope>NUCLEOTIDE SEQUENCE [LARGE SCALE GENOMIC DNA]</scope>
    <source>
        <strain evidence="2">B10K-DU-021-26</strain>
        <tissue evidence="2">Mixed tissue sample</tissue>
    </source>
</reference>
<dbReference type="EMBL" id="VYZG01000456">
    <property type="protein sequence ID" value="NWQ77295.1"/>
    <property type="molecule type" value="Genomic_DNA"/>
</dbReference>
<dbReference type="InterPro" id="IPR050650">
    <property type="entry name" value="Type-II_Cytokine-TF_Rcpt"/>
</dbReference>
<evidence type="ECO:0000313" key="2">
    <source>
        <dbReference type="EMBL" id="NWQ77295.1"/>
    </source>
</evidence>
<name>A0A7K4RV39_COLPI</name>
<dbReference type="SUPFAM" id="SSF49265">
    <property type="entry name" value="Fibronectin type III"/>
    <property type="match status" value="1"/>
</dbReference>
<dbReference type="InterPro" id="IPR036116">
    <property type="entry name" value="FN3_sf"/>
</dbReference>
<evidence type="ECO:0000259" key="1">
    <source>
        <dbReference type="Pfam" id="PF01108"/>
    </source>
</evidence>
<gene>
    <name evidence="2" type="primary">Ifngr1_0</name>
    <name evidence="2" type="ORF">COLPIC_R07349</name>
</gene>
<protein>
    <submittedName>
        <fullName evidence="2">INGR1 protein</fullName>
    </submittedName>
</protein>